<evidence type="ECO:0000313" key="2">
    <source>
        <dbReference type="Proteomes" id="UP000596123"/>
    </source>
</evidence>
<gene>
    <name evidence="1" type="ORF">pEaSNUABM5_00208</name>
</gene>
<sequence>MRQLRLRQQPTPTSCMATSLAMLLDITTDESIALYHDKLYSLDFWFDDILDDLNFPYEYAKPGRNTLYQGNVYLCSVPSLNNAGGMHQLVIDHRDEYYVVMDPNMGRGVNEYLSDGSNLCGWRIDLIFPGHLWTR</sequence>
<keyword evidence="2" id="KW-1185">Reference proteome</keyword>
<organism evidence="1 2">
    <name type="scientific">Erwinia phage pEa_SNUABM_5</name>
    <dbReference type="NCBI Taxonomy" id="2797313"/>
    <lineage>
        <taxon>Viruses</taxon>
        <taxon>Duplodnaviria</taxon>
        <taxon>Heunggongvirae</taxon>
        <taxon>Uroviricota</taxon>
        <taxon>Caudoviricetes</taxon>
        <taxon>Rivsvirus</taxon>
        <taxon>Rivsvirus SNUABM5</taxon>
    </lineage>
</organism>
<reference evidence="1 2" key="1">
    <citation type="submission" date="2020-12" db="EMBL/GenBank/DDBJ databases">
        <title>Complete genome sequence of Erwinia phage pEa_SNUABM_5.</title>
        <authorList>
            <person name="Kim S.G."/>
            <person name="Lee S.B."/>
            <person name="Kwon J."/>
            <person name="Park S.C."/>
        </authorList>
    </citation>
    <scope>NUCLEOTIDE SEQUENCE [LARGE SCALE GENOMIC DNA]</scope>
</reference>
<evidence type="ECO:0000313" key="1">
    <source>
        <dbReference type="EMBL" id="QQO90350.1"/>
    </source>
</evidence>
<protein>
    <submittedName>
        <fullName evidence="1">Uncharacterized protein</fullName>
    </submittedName>
</protein>
<dbReference type="EMBL" id="MW366843">
    <property type="protein sequence ID" value="QQO90350.1"/>
    <property type="molecule type" value="Genomic_DNA"/>
</dbReference>
<accession>A0A7T8EPL2</accession>
<name>A0A7T8EPL2_9CAUD</name>
<proteinExistence type="predicted"/>
<dbReference type="Proteomes" id="UP000596123">
    <property type="component" value="Segment"/>
</dbReference>